<proteinExistence type="predicted"/>
<comment type="caution">
    <text evidence="1">The sequence shown here is derived from an EMBL/GenBank/DDBJ whole genome shotgun (WGS) entry which is preliminary data.</text>
</comment>
<evidence type="ECO:0000313" key="1">
    <source>
        <dbReference type="EMBL" id="RNA38224.1"/>
    </source>
</evidence>
<dbReference type="Proteomes" id="UP000276133">
    <property type="component" value="Unassembled WGS sequence"/>
</dbReference>
<keyword evidence="2" id="KW-1185">Reference proteome</keyword>
<organism evidence="1 2">
    <name type="scientific">Brachionus plicatilis</name>
    <name type="common">Marine rotifer</name>
    <name type="synonym">Brachionus muelleri</name>
    <dbReference type="NCBI Taxonomy" id="10195"/>
    <lineage>
        <taxon>Eukaryota</taxon>
        <taxon>Metazoa</taxon>
        <taxon>Spiralia</taxon>
        <taxon>Gnathifera</taxon>
        <taxon>Rotifera</taxon>
        <taxon>Eurotatoria</taxon>
        <taxon>Monogononta</taxon>
        <taxon>Pseudotrocha</taxon>
        <taxon>Ploima</taxon>
        <taxon>Brachionidae</taxon>
        <taxon>Brachionus</taxon>
    </lineage>
</organism>
<dbReference type="AlphaFoldDB" id="A0A3M7SQW3"/>
<gene>
    <name evidence="1" type="ORF">BpHYR1_005939</name>
</gene>
<evidence type="ECO:0000313" key="2">
    <source>
        <dbReference type="Proteomes" id="UP000276133"/>
    </source>
</evidence>
<dbReference type="EMBL" id="REGN01000902">
    <property type="protein sequence ID" value="RNA38224.1"/>
    <property type="molecule type" value="Genomic_DNA"/>
</dbReference>
<accession>A0A3M7SQW3</accession>
<name>A0A3M7SQW3_BRAPC</name>
<reference evidence="1 2" key="1">
    <citation type="journal article" date="2018" name="Sci. Rep.">
        <title>Genomic signatures of local adaptation to the degree of environmental predictability in rotifers.</title>
        <authorList>
            <person name="Franch-Gras L."/>
            <person name="Hahn C."/>
            <person name="Garcia-Roger E.M."/>
            <person name="Carmona M.J."/>
            <person name="Serra M."/>
            <person name="Gomez A."/>
        </authorList>
    </citation>
    <scope>NUCLEOTIDE SEQUENCE [LARGE SCALE GENOMIC DNA]</scope>
    <source>
        <strain evidence="1">HYR1</strain>
    </source>
</reference>
<protein>
    <submittedName>
        <fullName evidence="1">Uncharacterized protein</fullName>
    </submittedName>
</protein>
<sequence>MFRRCVGLSKQSLESLNDFHKLDTLIFQIKILDESIKEGIVPLGSSERRSAFFSASLYIEDFEIGTLKKL</sequence>